<dbReference type="InterPro" id="IPR008906">
    <property type="entry name" value="HATC_C_dom"/>
</dbReference>
<reference evidence="3 4" key="1">
    <citation type="submission" date="2021-02" db="EMBL/GenBank/DDBJ databases">
        <title>Plant Genome Project.</title>
        <authorList>
            <person name="Zhang R.-G."/>
        </authorList>
    </citation>
    <scope>NUCLEOTIDE SEQUENCE [LARGE SCALE GENOMIC DNA]</scope>
    <source>
        <tissue evidence="3">Leaves</tissue>
    </source>
</reference>
<proteinExistence type="predicted"/>
<dbReference type="EMBL" id="JAFEMO010000002">
    <property type="protein sequence ID" value="KAH7575917.1"/>
    <property type="molecule type" value="Genomic_DNA"/>
</dbReference>
<evidence type="ECO:0000259" key="2">
    <source>
        <dbReference type="Pfam" id="PF05699"/>
    </source>
</evidence>
<feature type="domain" description="HAT C-terminal dimerisation" evidence="2">
    <location>
        <begin position="244"/>
        <end position="284"/>
    </location>
</feature>
<evidence type="ECO:0000259" key="1">
    <source>
        <dbReference type="Pfam" id="PF04937"/>
    </source>
</evidence>
<evidence type="ECO:0008006" key="5">
    <source>
        <dbReference type="Google" id="ProtNLM"/>
    </source>
</evidence>
<evidence type="ECO:0000313" key="4">
    <source>
        <dbReference type="Proteomes" id="UP000827721"/>
    </source>
</evidence>
<dbReference type="SUPFAM" id="SSF53098">
    <property type="entry name" value="Ribonuclease H-like"/>
    <property type="match status" value="1"/>
</dbReference>
<sequence>MLMVKRPRLWWTPCAANCIELMLEKIGELPQHNNALRKAKKVCHFIYNHGEVLALMQTHTKKDLICPAPTRFATAYLTLQSMYSLKQPLEQMFTSKEWENCSWAKKADVKTTKPLINVLRMTASGTMPGMGFIYGAMDKAKEEIAKNLGNEEGAYKEIWKIIDDKWEFQLHRDLHASAYFLNPRFQYSGNLSTHLEIKLGLLTCMFKLVPNEDDRIEADLQIDTFKNKRGIFAFGQGKSSIYDRSPADWWIQFGDKTPELTSFAVRVLSLTCSSSTCERNWSTFSMV</sequence>
<dbReference type="Pfam" id="PF04937">
    <property type="entry name" value="DUF659"/>
    <property type="match status" value="1"/>
</dbReference>
<dbReference type="InterPro" id="IPR007021">
    <property type="entry name" value="DUF659"/>
</dbReference>
<comment type="caution">
    <text evidence="3">The sequence shown here is derived from an EMBL/GenBank/DDBJ whole genome shotgun (WGS) entry which is preliminary data.</text>
</comment>
<name>A0ABQ8IGV4_9ROSI</name>
<dbReference type="PANTHER" id="PTHR32166:SF123">
    <property type="entry name" value="BED-TYPE DOMAIN-CONTAINING PROTEIN"/>
    <property type="match status" value="1"/>
</dbReference>
<dbReference type="PANTHER" id="PTHR32166">
    <property type="entry name" value="OSJNBA0013A04.12 PROTEIN"/>
    <property type="match status" value="1"/>
</dbReference>
<accession>A0ABQ8IGV4</accession>
<evidence type="ECO:0000313" key="3">
    <source>
        <dbReference type="EMBL" id="KAH7575917.1"/>
    </source>
</evidence>
<organism evidence="3 4">
    <name type="scientific">Xanthoceras sorbifolium</name>
    <dbReference type="NCBI Taxonomy" id="99658"/>
    <lineage>
        <taxon>Eukaryota</taxon>
        <taxon>Viridiplantae</taxon>
        <taxon>Streptophyta</taxon>
        <taxon>Embryophyta</taxon>
        <taxon>Tracheophyta</taxon>
        <taxon>Spermatophyta</taxon>
        <taxon>Magnoliopsida</taxon>
        <taxon>eudicotyledons</taxon>
        <taxon>Gunneridae</taxon>
        <taxon>Pentapetalae</taxon>
        <taxon>rosids</taxon>
        <taxon>malvids</taxon>
        <taxon>Sapindales</taxon>
        <taxon>Sapindaceae</taxon>
        <taxon>Xanthoceroideae</taxon>
        <taxon>Xanthoceras</taxon>
    </lineage>
</organism>
<protein>
    <recommendedName>
        <fullName evidence="5">HAT C-terminal dimerisation domain-containing protein</fullName>
    </recommendedName>
</protein>
<dbReference type="Pfam" id="PF05699">
    <property type="entry name" value="Dimer_Tnp_hAT"/>
    <property type="match status" value="1"/>
</dbReference>
<keyword evidence="4" id="KW-1185">Reference proteome</keyword>
<dbReference type="Proteomes" id="UP000827721">
    <property type="component" value="Unassembled WGS sequence"/>
</dbReference>
<gene>
    <name evidence="3" type="ORF">JRO89_XS02G0252300</name>
</gene>
<feature type="domain" description="DUF659" evidence="1">
    <location>
        <begin position="1"/>
        <end position="42"/>
    </location>
</feature>
<dbReference type="InterPro" id="IPR012337">
    <property type="entry name" value="RNaseH-like_sf"/>
</dbReference>